<evidence type="ECO:0000313" key="2">
    <source>
        <dbReference type="EMBL" id="PXV67791.1"/>
    </source>
</evidence>
<dbReference type="NCBIfam" id="TIGR01444">
    <property type="entry name" value="fkbM_fam"/>
    <property type="match status" value="1"/>
</dbReference>
<evidence type="ECO:0000313" key="3">
    <source>
        <dbReference type="Proteomes" id="UP000248330"/>
    </source>
</evidence>
<organism evidence="2 3">
    <name type="scientific">Sinimarinibacterium flocculans</name>
    <dbReference type="NCBI Taxonomy" id="985250"/>
    <lineage>
        <taxon>Bacteria</taxon>
        <taxon>Pseudomonadati</taxon>
        <taxon>Pseudomonadota</taxon>
        <taxon>Gammaproteobacteria</taxon>
        <taxon>Nevskiales</taxon>
        <taxon>Nevskiaceae</taxon>
        <taxon>Sinimarinibacterium</taxon>
    </lineage>
</organism>
<dbReference type="Pfam" id="PF05050">
    <property type="entry name" value="Methyltransf_21"/>
    <property type="match status" value="1"/>
</dbReference>
<dbReference type="PANTHER" id="PTHR36973:SF4">
    <property type="entry name" value="NODULATION PROTEIN"/>
    <property type="match status" value="1"/>
</dbReference>
<sequence>MKHGVAAGVEHAPVLGSLGHMATVVDIGANRGQFALAAKHAWPDACLIAFEPLREPAGVFRTIFSGAADVHLHEAAVGPARSRSAMHLSARDDSSSLLPITDRQSELFDGTAETGTLVIEVGPLDTYVDATQIAEPALLKIDVQGYELQALEGCGSLIGCFSWAYVECSFVELYAGQAFADEVIAWLRERGFSLRGVYNMSYDERGVAIQADFLFGRG</sequence>
<dbReference type="InterPro" id="IPR006342">
    <property type="entry name" value="FkbM_mtfrase"/>
</dbReference>
<dbReference type="EMBL" id="QICN01000005">
    <property type="protein sequence ID" value="PXV67791.1"/>
    <property type="molecule type" value="Genomic_DNA"/>
</dbReference>
<keyword evidence="2" id="KW-0489">Methyltransferase</keyword>
<reference evidence="2 3" key="1">
    <citation type="submission" date="2018-04" db="EMBL/GenBank/DDBJ databases">
        <title>Genomic Encyclopedia of Type Strains, Phase IV (KMG-IV): sequencing the most valuable type-strain genomes for metagenomic binning, comparative biology and taxonomic classification.</title>
        <authorList>
            <person name="Goeker M."/>
        </authorList>
    </citation>
    <scope>NUCLEOTIDE SEQUENCE [LARGE SCALE GENOMIC DNA]</scope>
    <source>
        <strain evidence="2 3">DSM 104150</strain>
    </source>
</reference>
<dbReference type="RefSeq" id="WP_211307305.1">
    <property type="nucleotide sequence ID" value="NZ_CAKZQT010000001.1"/>
</dbReference>
<evidence type="ECO:0000259" key="1">
    <source>
        <dbReference type="Pfam" id="PF05050"/>
    </source>
</evidence>
<dbReference type="InterPro" id="IPR053188">
    <property type="entry name" value="FkbM_Methyltransferase"/>
</dbReference>
<feature type="domain" description="Methyltransferase FkbM" evidence="1">
    <location>
        <begin position="26"/>
        <end position="193"/>
    </location>
</feature>
<dbReference type="Gene3D" id="3.40.50.150">
    <property type="entry name" value="Vaccinia Virus protein VP39"/>
    <property type="match status" value="1"/>
</dbReference>
<comment type="caution">
    <text evidence="2">The sequence shown here is derived from an EMBL/GenBank/DDBJ whole genome shotgun (WGS) entry which is preliminary data.</text>
</comment>
<accession>A0A318ECZ3</accession>
<keyword evidence="3" id="KW-1185">Reference proteome</keyword>
<dbReference type="Proteomes" id="UP000248330">
    <property type="component" value="Unassembled WGS sequence"/>
</dbReference>
<name>A0A318ECZ3_9GAMM</name>
<dbReference type="SUPFAM" id="SSF53335">
    <property type="entry name" value="S-adenosyl-L-methionine-dependent methyltransferases"/>
    <property type="match status" value="1"/>
</dbReference>
<dbReference type="AlphaFoldDB" id="A0A318ECZ3"/>
<proteinExistence type="predicted"/>
<dbReference type="PANTHER" id="PTHR36973">
    <property type="entry name" value="SLL1456 PROTEIN-RELATED"/>
    <property type="match status" value="1"/>
</dbReference>
<dbReference type="GO" id="GO:0032259">
    <property type="term" value="P:methylation"/>
    <property type="evidence" value="ECO:0007669"/>
    <property type="project" value="UniProtKB-KW"/>
</dbReference>
<dbReference type="InterPro" id="IPR029063">
    <property type="entry name" value="SAM-dependent_MTases_sf"/>
</dbReference>
<gene>
    <name evidence="2" type="ORF">C8D93_105148</name>
</gene>
<protein>
    <submittedName>
        <fullName evidence="2">FkbM family methyltransferase</fullName>
    </submittedName>
</protein>
<dbReference type="GO" id="GO:0008171">
    <property type="term" value="F:O-methyltransferase activity"/>
    <property type="evidence" value="ECO:0007669"/>
    <property type="project" value="TreeGrafter"/>
</dbReference>
<keyword evidence="2" id="KW-0808">Transferase</keyword>